<protein>
    <submittedName>
        <fullName evidence="1">Uncharacterized protein</fullName>
    </submittedName>
</protein>
<evidence type="ECO:0000313" key="2">
    <source>
        <dbReference type="Proteomes" id="UP001408356"/>
    </source>
</evidence>
<reference evidence="1 2" key="1">
    <citation type="journal article" date="2024" name="J. Plant Pathol.">
        <title>Sequence and assembly of the genome of Seiridium unicorne, isolate CBS 538.82, causal agent of cypress canker disease.</title>
        <authorList>
            <person name="Scali E."/>
            <person name="Rocca G.D."/>
            <person name="Danti R."/>
            <person name="Garbelotto M."/>
            <person name="Barberini S."/>
            <person name="Baroncelli R."/>
            <person name="Emiliani G."/>
        </authorList>
    </citation>
    <scope>NUCLEOTIDE SEQUENCE [LARGE SCALE GENOMIC DNA]</scope>
    <source>
        <strain evidence="1 2">BM-138-508</strain>
    </source>
</reference>
<sequence length="58" mass="6439">MSTVETFVPVLRALRIEPVTPSHGKTTTSSGIRELRCLAPLYKENGIWNDPGYSIHQA</sequence>
<keyword evidence="2" id="KW-1185">Reference proteome</keyword>
<evidence type="ECO:0000313" key="1">
    <source>
        <dbReference type="EMBL" id="KAK9420337.1"/>
    </source>
</evidence>
<proteinExistence type="predicted"/>
<dbReference type="EMBL" id="JARVKF010000246">
    <property type="protein sequence ID" value="KAK9420337.1"/>
    <property type="molecule type" value="Genomic_DNA"/>
</dbReference>
<organism evidence="1 2">
    <name type="scientific">Seiridium unicorne</name>
    <dbReference type="NCBI Taxonomy" id="138068"/>
    <lineage>
        <taxon>Eukaryota</taxon>
        <taxon>Fungi</taxon>
        <taxon>Dikarya</taxon>
        <taxon>Ascomycota</taxon>
        <taxon>Pezizomycotina</taxon>
        <taxon>Sordariomycetes</taxon>
        <taxon>Xylariomycetidae</taxon>
        <taxon>Amphisphaeriales</taxon>
        <taxon>Sporocadaceae</taxon>
        <taxon>Seiridium</taxon>
    </lineage>
</organism>
<accession>A0ABR2V069</accession>
<gene>
    <name evidence="1" type="ORF">SUNI508_06606</name>
</gene>
<name>A0ABR2V069_9PEZI</name>
<dbReference type="Proteomes" id="UP001408356">
    <property type="component" value="Unassembled WGS sequence"/>
</dbReference>
<comment type="caution">
    <text evidence="1">The sequence shown here is derived from an EMBL/GenBank/DDBJ whole genome shotgun (WGS) entry which is preliminary data.</text>
</comment>